<proteinExistence type="predicted"/>
<organism evidence="5 6">
    <name type="scientific">Paramuricea clavata</name>
    <name type="common">Red gorgonian</name>
    <name type="synonym">Violescent sea-whip</name>
    <dbReference type="NCBI Taxonomy" id="317549"/>
    <lineage>
        <taxon>Eukaryota</taxon>
        <taxon>Metazoa</taxon>
        <taxon>Cnidaria</taxon>
        <taxon>Anthozoa</taxon>
        <taxon>Octocorallia</taxon>
        <taxon>Malacalcyonacea</taxon>
        <taxon>Plexauridae</taxon>
        <taxon>Paramuricea</taxon>
    </lineage>
</organism>
<dbReference type="PANTHER" id="PTHR24106">
    <property type="entry name" value="NACHT, LRR AND CARD DOMAINS-CONTAINING"/>
    <property type="match status" value="1"/>
</dbReference>
<dbReference type="InterPro" id="IPR051261">
    <property type="entry name" value="NLR"/>
</dbReference>
<sequence length="1430" mass="163466">MESCFKWVPKKSYNKYCYMLLGLFVSIGSIVIGIATAFDLKTTLQCNPDKTIASDLSTRKFVETQCLLKYTQKFHPSSPLFVLIIINFGLVLLFSIIYALWVKDRVEIFADPPNITTNSNGADNESQPLLGISRAASDPMACQNPGGHIIFTVYIMHLILCRIIPLVVFAALLFTSSNFPVQYECPWPKQTTSTSHANLTQNENMNFSTVRCTYPMGSNKEKVTTTVVTFNFLFAAVAFMELADLLWSTYIDRNLFTDLEFCCVYLLKKRKRIRKLMKKIRENIPDEIFYLYDDFGEKRLSRRKLEEMYVNVIIQEGRQSTCRRRFKDRHETYEVYFEAPEDATTLTKVAYLFKPTGADKKHTKKILVVGRPGIGKTLLTKKLLYQWQQQISKFWHNKIVILIRFRAFNKGQTSLRDILSNSDGLNMSLADLNYIYEYICLIPSNVILIFDGLDELKVNNEVLADEKPIKSPNQVTHIFLIFKQLVKGKLLPGVTLLTTSRPTAEHIYQALKFDREIEILGFQEGQIKKYVEKFCLHDMQKTSEIWNLIKKSPELLSLCYIPVNSRIVCLTLKESIEVEGQSNVPRTITELYKRAIKILLHKHHLGYKDKPIPKNYMIAELPEQLQNDLNKLKGIARNGMIEDQLIFEFENDDESASELSDCGLLNKLEDKRQNIFCFLHLTIQEFLAALHVVDDMKNVQSFLSEHINNPKWHLVIQFVAGLIGDKKRELKAQRNKLQRSPKLTNNERKQLQDLAKNEKIIDCICERFQNWMPKVRRIDGHNNALYVIKCVHEMQEESVMKLIASRWDREEVCLDHLHIAPVETTALFEFLSYLKNLHKLKMIRCIMDHFHAVHALANLLTKENENCQLTELHLFKTDSTNELGPKYLSDTLMNDKCKLTKLDISDTNLTNEGAKHLRDDALMNDKCKLTKLDIRFSGLKDEGAKHLSDALMSDKCKLTELDINVNLLTHEGAKHLRDALMSDKCKLTKLGINVNELTHEGAKHLRDALMSDKCKLTKLDISGNGLTDEGAEHLSDALMSDKCKLTELFISGNGLTDEGAKHLRDALMNDNCKLTELGIGTNELTHEAAKHLRDALMSDKCKLTKLDMMRNGLKDEGAKHLSDALMSNKCNLTELDIRYNNLTHEGAKHLRDALMSDNCKLTELCINNNELTNEGAKHLRDALMSNKCKLTKLDISGNGLTDEGAEHLRDALMSDKCKLTKLDIRGNKLTHEAAKHLRDALMSDKCKLTKLDMMRNGLKDEGAKHLSDALMSNKCNLTELDIRYNNLTHEGAKHLRDALMSANCKLTELCIKNNELTNEGAKHLRDALMSNKCKLTKLDISGNGLTDEGAEHLRDALMSDKCKLTKLDIRGNKLTHEAAKHLRDALMSDNCKLTELDIRYNNLTHEAAKHLRDALMSDNCKLTELRYERK</sequence>
<dbReference type="InterPro" id="IPR007111">
    <property type="entry name" value="NACHT_NTPase"/>
</dbReference>
<dbReference type="SUPFAM" id="SSF52540">
    <property type="entry name" value="P-loop containing nucleoside triphosphate hydrolases"/>
    <property type="match status" value="1"/>
</dbReference>
<reference evidence="5" key="1">
    <citation type="submission" date="2020-04" db="EMBL/GenBank/DDBJ databases">
        <authorList>
            <person name="Alioto T."/>
            <person name="Alioto T."/>
            <person name="Gomez Garrido J."/>
        </authorList>
    </citation>
    <scope>NUCLEOTIDE SEQUENCE</scope>
    <source>
        <strain evidence="5">A484AB</strain>
    </source>
</reference>
<keyword evidence="2" id="KW-0677">Repeat</keyword>
<keyword evidence="4" id="KW-0067">ATP-binding</keyword>
<dbReference type="GO" id="GO:0005524">
    <property type="term" value="F:ATP binding"/>
    <property type="evidence" value="ECO:0007669"/>
    <property type="project" value="UniProtKB-KW"/>
</dbReference>
<gene>
    <name evidence="5" type="ORF">PACLA_8A045467</name>
</gene>
<dbReference type="PROSITE" id="PS50837">
    <property type="entry name" value="NACHT"/>
    <property type="match status" value="1"/>
</dbReference>
<dbReference type="OrthoDB" id="5988799at2759"/>
<dbReference type="Pfam" id="PF13516">
    <property type="entry name" value="LRR_6"/>
    <property type="match status" value="13"/>
</dbReference>
<dbReference type="Gene3D" id="3.80.10.10">
    <property type="entry name" value="Ribonuclease Inhibitor"/>
    <property type="match status" value="4"/>
</dbReference>
<evidence type="ECO:0000256" key="1">
    <source>
        <dbReference type="ARBA" id="ARBA00022614"/>
    </source>
</evidence>
<keyword evidence="3" id="KW-0547">Nucleotide-binding</keyword>
<evidence type="ECO:0000256" key="4">
    <source>
        <dbReference type="ARBA" id="ARBA00022840"/>
    </source>
</evidence>
<evidence type="ECO:0000256" key="2">
    <source>
        <dbReference type="ARBA" id="ARBA00022737"/>
    </source>
</evidence>
<dbReference type="InterPro" id="IPR027417">
    <property type="entry name" value="P-loop_NTPase"/>
</dbReference>
<dbReference type="CDD" id="cd00116">
    <property type="entry name" value="LRR_RI"/>
    <property type="match status" value="1"/>
</dbReference>
<dbReference type="Gene3D" id="3.40.50.300">
    <property type="entry name" value="P-loop containing nucleotide triphosphate hydrolases"/>
    <property type="match status" value="1"/>
</dbReference>
<protein>
    <submittedName>
        <fullName evidence="5">NACHT, LRR and PYD domains-containing 12-like</fullName>
    </submittedName>
</protein>
<dbReference type="Proteomes" id="UP001152795">
    <property type="component" value="Unassembled WGS sequence"/>
</dbReference>
<evidence type="ECO:0000313" key="6">
    <source>
        <dbReference type="Proteomes" id="UP001152795"/>
    </source>
</evidence>
<accession>A0A7D9EXL8</accession>
<name>A0A7D9EXL8_PARCT</name>
<dbReference type="EMBL" id="CACRXK020010065">
    <property type="protein sequence ID" value="CAB4018572.1"/>
    <property type="molecule type" value="Genomic_DNA"/>
</dbReference>
<evidence type="ECO:0000256" key="3">
    <source>
        <dbReference type="ARBA" id="ARBA00022741"/>
    </source>
</evidence>
<evidence type="ECO:0000313" key="5">
    <source>
        <dbReference type="EMBL" id="CAB4018572.1"/>
    </source>
</evidence>
<comment type="caution">
    <text evidence="5">The sequence shown here is derived from an EMBL/GenBank/DDBJ whole genome shotgun (WGS) entry which is preliminary data.</text>
</comment>
<keyword evidence="6" id="KW-1185">Reference proteome</keyword>
<dbReference type="SMART" id="SM00368">
    <property type="entry name" value="LRR_RI"/>
    <property type="match status" value="18"/>
</dbReference>
<dbReference type="InterPro" id="IPR032675">
    <property type="entry name" value="LRR_dom_sf"/>
</dbReference>
<keyword evidence="1" id="KW-0433">Leucine-rich repeat</keyword>
<dbReference type="InterPro" id="IPR001611">
    <property type="entry name" value="Leu-rich_rpt"/>
</dbReference>
<dbReference type="SUPFAM" id="SSF52047">
    <property type="entry name" value="RNI-like"/>
    <property type="match status" value="2"/>
</dbReference>
<dbReference type="Pfam" id="PF05729">
    <property type="entry name" value="NACHT"/>
    <property type="match status" value="1"/>
</dbReference>